<evidence type="ECO:0000256" key="7">
    <source>
        <dbReference type="ARBA" id="ARBA00038016"/>
    </source>
</evidence>
<evidence type="ECO:0000256" key="2">
    <source>
        <dbReference type="ARBA" id="ARBA00022946"/>
    </source>
</evidence>
<dbReference type="InterPro" id="IPR008914">
    <property type="entry name" value="PEBP"/>
</dbReference>
<dbReference type="Pfam" id="PF01161">
    <property type="entry name" value="PBP"/>
    <property type="match status" value="1"/>
</dbReference>
<evidence type="ECO:0000256" key="6">
    <source>
        <dbReference type="ARBA" id="ARBA00023274"/>
    </source>
</evidence>
<reference evidence="10" key="1">
    <citation type="journal article" date="2016" name="PLoS Negl. Trop. Dis.">
        <title>A Deep Insight into the Sialome of Rhodnius neglectus, a Vector of Chagas Disease.</title>
        <authorList>
            <person name="Santiago P.B."/>
            <person name="Assumpcao T.C."/>
            <person name="Araujo C.N."/>
            <person name="Bastos I.M."/>
            <person name="Neves D."/>
            <person name="Silva I.G."/>
            <person name="Charneau S."/>
            <person name="Queiroz R.M."/>
            <person name="Raiol T."/>
            <person name="Oliveira J.V."/>
            <person name="Sousa M.V."/>
            <person name="Calvo E."/>
            <person name="Ribeiro J.M."/>
            <person name="Santana J.M."/>
        </authorList>
    </citation>
    <scope>NUCLEOTIDE SEQUENCE</scope>
    <source>
        <tissue evidence="10">Salivary glands</tissue>
    </source>
</reference>
<feature type="non-terminal residue" evidence="10">
    <location>
        <position position="397"/>
    </location>
</feature>
<dbReference type="EMBL" id="GDKW01001902">
    <property type="protein sequence ID" value="JAI54693.1"/>
    <property type="molecule type" value="mRNA"/>
</dbReference>
<dbReference type="CDD" id="cd00866">
    <property type="entry name" value="PEBP_euk"/>
    <property type="match status" value="1"/>
</dbReference>
<evidence type="ECO:0000313" key="10">
    <source>
        <dbReference type="EMBL" id="JAI54693.1"/>
    </source>
</evidence>
<keyword evidence="2" id="KW-0809">Transit peptide</keyword>
<keyword evidence="6" id="KW-0687">Ribonucleoprotein</keyword>
<accession>A0A0P4VNY5</accession>
<dbReference type="PANTHER" id="PTHR11362:SF133">
    <property type="entry name" value="LARGE RIBOSOMAL SUBUNIT PROTEIN ML38"/>
    <property type="match status" value="1"/>
</dbReference>
<dbReference type="SUPFAM" id="SSF49777">
    <property type="entry name" value="PEBP-like"/>
    <property type="match status" value="1"/>
</dbReference>
<dbReference type="GO" id="GO:0005762">
    <property type="term" value="C:mitochondrial large ribosomal subunit"/>
    <property type="evidence" value="ECO:0007669"/>
    <property type="project" value="TreeGrafter"/>
</dbReference>
<dbReference type="InterPro" id="IPR035810">
    <property type="entry name" value="PEBP_euk"/>
</dbReference>
<keyword evidence="4" id="KW-0175">Coiled coil</keyword>
<dbReference type="PANTHER" id="PTHR11362">
    <property type="entry name" value="PHOSPHATIDYLETHANOLAMINE-BINDING PROTEIN"/>
    <property type="match status" value="1"/>
</dbReference>
<sequence length="397" mass="46491">MAHRAQKVFLKGADSLKSFVRCKSQRRTLGKPPGIARSLEQRLNELHYKDPQVHFKVNIGFALKLPKREACVEHGKHIKKNRCNTDLEKLSRTNKLFIPLDEVEREWSKTMAPTHIKAIAEHYAVYEHLFGDAYFCPVVNMNIDYINGNSVVPAYWGNVLKPEEAQSVPNVTFDSKKDDLWTLVMTTPDDYFSPNMEYCHWFVGNIRGGDLKTGEVIFDYLQPLPAQGLGYLRYIFVLYKQEEILNYNGLKLKNKNMQEERIFSTYEFYKERQKSLTPAGLSFFTADWDQSVTDYFNETLSCDCPKFVYDFPEHFYKKQTWFPLKQPFNLYLDRYRDQKEIAKEYLVKKLKAADPFKEPPKPLLYPNAVPFKPGTPSWLKNEIRKQRLGLARAKDFS</sequence>
<evidence type="ECO:0000256" key="4">
    <source>
        <dbReference type="ARBA" id="ARBA00023054"/>
    </source>
</evidence>
<comment type="similarity">
    <text evidence="7">Belongs to the phosphatidylethanolamine-binding protein family. Mitochondrion-specific ribosomal protein mL38 subfamily.</text>
</comment>
<protein>
    <recommendedName>
        <fullName evidence="8">Large ribosomal subunit protein mL38</fullName>
    </recommendedName>
    <alternativeName>
        <fullName evidence="9">39S ribosomal protein L38, mitochondrial</fullName>
    </alternativeName>
</protein>
<dbReference type="AlphaFoldDB" id="A0A0P4VNY5"/>
<keyword evidence="5" id="KW-0496">Mitochondrion</keyword>
<name>A0A0P4VNY5_9HEMI</name>
<keyword evidence="3 10" id="KW-0689">Ribosomal protein</keyword>
<organism evidence="10">
    <name type="scientific">Rhodnius neglectus</name>
    <dbReference type="NCBI Taxonomy" id="72488"/>
    <lineage>
        <taxon>Eukaryota</taxon>
        <taxon>Metazoa</taxon>
        <taxon>Ecdysozoa</taxon>
        <taxon>Arthropoda</taxon>
        <taxon>Hexapoda</taxon>
        <taxon>Insecta</taxon>
        <taxon>Pterygota</taxon>
        <taxon>Neoptera</taxon>
        <taxon>Paraneoptera</taxon>
        <taxon>Hemiptera</taxon>
        <taxon>Heteroptera</taxon>
        <taxon>Panheteroptera</taxon>
        <taxon>Cimicomorpha</taxon>
        <taxon>Reduviidae</taxon>
        <taxon>Triatominae</taxon>
        <taxon>Rhodnius</taxon>
    </lineage>
</organism>
<proteinExistence type="evidence at transcript level"/>
<evidence type="ECO:0000256" key="8">
    <source>
        <dbReference type="ARBA" id="ARBA00039444"/>
    </source>
</evidence>
<evidence type="ECO:0000256" key="9">
    <source>
        <dbReference type="ARBA" id="ARBA00041206"/>
    </source>
</evidence>
<dbReference type="Gene3D" id="3.90.280.10">
    <property type="entry name" value="PEBP-like"/>
    <property type="match status" value="1"/>
</dbReference>
<evidence type="ECO:0000256" key="3">
    <source>
        <dbReference type="ARBA" id="ARBA00022980"/>
    </source>
</evidence>
<dbReference type="InterPro" id="IPR036610">
    <property type="entry name" value="PEBP-like_sf"/>
</dbReference>
<evidence type="ECO:0000256" key="1">
    <source>
        <dbReference type="ARBA" id="ARBA00004173"/>
    </source>
</evidence>
<comment type="subcellular location">
    <subcellularLocation>
        <location evidence="1">Mitochondrion</location>
    </subcellularLocation>
</comment>
<evidence type="ECO:0000256" key="5">
    <source>
        <dbReference type="ARBA" id="ARBA00023128"/>
    </source>
</evidence>